<evidence type="ECO:0008006" key="3">
    <source>
        <dbReference type="Google" id="ProtNLM"/>
    </source>
</evidence>
<dbReference type="SUPFAM" id="SSF56112">
    <property type="entry name" value="Protein kinase-like (PK-like)"/>
    <property type="match status" value="1"/>
</dbReference>
<reference evidence="1 2" key="1">
    <citation type="submission" date="2024-01" db="EMBL/GenBank/DDBJ databases">
        <title>A draft genome for a cacao thread blight-causing isolate of Paramarasmius palmivorus.</title>
        <authorList>
            <person name="Baruah I.K."/>
            <person name="Bukari Y."/>
            <person name="Amoako-Attah I."/>
            <person name="Meinhardt L.W."/>
            <person name="Bailey B.A."/>
            <person name="Cohen S.P."/>
        </authorList>
    </citation>
    <scope>NUCLEOTIDE SEQUENCE [LARGE SCALE GENOMIC DNA]</scope>
    <source>
        <strain evidence="1 2">GH-12</strain>
    </source>
</reference>
<keyword evidence="2" id="KW-1185">Reference proteome</keyword>
<dbReference type="Gene3D" id="1.10.510.10">
    <property type="entry name" value="Transferase(Phosphotransferase) domain 1"/>
    <property type="match status" value="1"/>
</dbReference>
<protein>
    <recommendedName>
        <fullName evidence="3">Protein kinase domain-containing protein</fullName>
    </recommendedName>
</protein>
<name>A0AAW0DKG3_9AGAR</name>
<dbReference type="EMBL" id="JAYKXP010000012">
    <property type="protein sequence ID" value="KAK7051519.1"/>
    <property type="molecule type" value="Genomic_DNA"/>
</dbReference>
<evidence type="ECO:0000313" key="2">
    <source>
        <dbReference type="Proteomes" id="UP001383192"/>
    </source>
</evidence>
<sequence length="265" mass="30252">MSESIPSAGQTFSLILERPQDPPTNTTLRQLPLLPYNTVADYTIISGLQVGHEFDTEVWLAQPQGSQNSPIVLKFFITSLMDPLMLSNPNAGVDRTVNDIAMCQRAAFDALWDLQGTAIPWFFGLHEVSVSDEIASLLVMEYIPHSFDTIPQYFQPCDEDIDRYINWFKTTVKALDTAHSRQILHHDIRPSNLRHDTTQVVLIDWMNDIHHFKCFVPTDPCFPVIDFQELLDAFASVKERIGKEFFLKVLNDAELGQRVRKIYGL</sequence>
<dbReference type="AlphaFoldDB" id="A0AAW0DKG3"/>
<dbReference type="Proteomes" id="UP001383192">
    <property type="component" value="Unassembled WGS sequence"/>
</dbReference>
<accession>A0AAW0DKG3</accession>
<organism evidence="1 2">
    <name type="scientific">Paramarasmius palmivorus</name>
    <dbReference type="NCBI Taxonomy" id="297713"/>
    <lineage>
        <taxon>Eukaryota</taxon>
        <taxon>Fungi</taxon>
        <taxon>Dikarya</taxon>
        <taxon>Basidiomycota</taxon>
        <taxon>Agaricomycotina</taxon>
        <taxon>Agaricomycetes</taxon>
        <taxon>Agaricomycetidae</taxon>
        <taxon>Agaricales</taxon>
        <taxon>Marasmiineae</taxon>
        <taxon>Marasmiaceae</taxon>
        <taxon>Paramarasmius</taxon>
    </lineage>
</organism>
<gene>
    <name evidence="1" type="ORF">VNI00_004493</name>
</gene>
<comment type="caution">
    <text evidence="1">The sequence shown here is derived from an EMBL/GenBank/DDBJ whole genome shotgun (WGS) entry which is preliminary data.</text>
</comment>
<dbReference type="InterPro" id="IPR011009">
    <property type="entry name" value="Kinase-like_dom_sf"/>
</dbReference>
<proteinExistence type="predicted"/>
<evidence type="ECO:0000313" key="1">
    <source>
        <dbReference type="EMBL" id="KAK7051519.1"/>
    </source>
</evidence>